<gene>
    <name evidence="2" type="ORF">I0Q91_06825</name>
</gene>
<organism evidence="2 3">
    <name type="scientific">Halonatronomonas betaini</name>
    <dbReference type="NCBI Taxonomy" id="2778430"/>
    <lineage>
        <taxon>Bacteria</taxon>
        <taxon>Bacillati</taxon>
        <taxon>Bacillota</taxon>
        <taxon>Clostridia</taxon>
        <taxon>Halanaerobiales</taxon>
        <taxon>Halarsenatibacteraceae</taxon>
        <taxon>Halonatronomonas</taxon>
    </lineage>
</organism>
<comment type="caution">
    <text evidence="2">The sequence shown here is derived from an EMBL/GenBank/DDBJ whole genome shotgun (WGS) entry which is preliminary data.</text>
</comment>
<proteinExistence type="predicted"/>
<dbReference type="SUPFAM" id="SSF54211">
    <property type="entry name" value="Ribosomal protein S5 domain 2-like"/>
    <property type="match status" value="1"/>
</dbReference>
<dbReference type="InterPro" id="IPR014721">
    <property type="entry name" value="Ribsml_uS5_D2-typ_fold_subgr"/>
</dbReference>
<dbReference type="InterPro" id="IPR036034">
    <property type="entry name" value="PDZ_sf"/>
</dbReference>
<dbReference type="RefSeq" id="WP_270453694.1">
    <property type="nucleotide sequence ID" value="NZ_JADPIE010000003.1"/>
</dbReference>
<dbReference type="GO" id="GO:0004176">
    <property type="term" value="F:ATP-dependent peptidase activity"/>
    <property type="evidence" value="ECO:0007669"/>
    <property type="project" value="InterPro"/>
</dbReference>
<dbReference type="Proteomes" id="UP000621436">
    <property type="component" value="Unassembled WGS sequence"/>
</dbReference>
<evidence type="ECO:0000313" key="3">
    <source>
        <dbReference type="Proteomes" id="UP000621436"/>
    </source>
</evidence>
<feature type="domain" description="PDZ" evidence="1">
    <location>
        <begin position="109"/>
        <end position="189"/>
    </location>
</feature>
<dbReference type="InterPro" id="IPR001478">
    <property type="entry name" value="PDZ"/>
</dbReference>
<evidence type="ECO:0000259" key="1">
    <source>
        <dbReference type="PROSITE" id="PS50106"/>
    </source>
</evidence>
<dbReference type="Gene3D" id="3.30.230.10">
    <property type="match status" value="1"/>
</dbReference>
<dbReference type="InterPro" id="IPR020568">
    <property type="entry name" value="Ribosomal_Su5_D2-typ_SF"/>
</dbReference>
<accession>A0A931FAB4</accession>
<dbReference type="PROSITE" id="PS50106">
    <property type="entry name" value="PDZ"/>
    <property type="match status" value="1"/>
</dbReference>
<name>A0A931FAB4_9FIRM</name>
<dbReference type="SUPFAM" id="SSF50156">
    <property type="entry name" value="PDZ domain-like"/>
    <property type="match status" value="1"/>
</dbReference>
<dbReference type="SMART" id="SM00228">
    <property type="entry name" value="PDZ"/>
    <property type="match status" value="1"/>
</dbReference>
<dbReference type="GO" id="GO:0006508">
    <property type="term" value="P:proteolysis"/>
    <property type="evidence" value="ECO:0007669"/>
    <property type="project" value="InterPro"/>
</dbReference>
<dbReference type="Pfam" id="PF05362">
    <property type="entry name" value="Lon_C"/>
    <property type="match status" value="1"/>
</dbReference>
<dbReference type="GO" id="GO:0004252">
    <property type="term" value="F:serine-type endopeptidase activity"/>
    <property type="evidence" value="ECO:0007669"/>
    <property type="project" value="InterPro"/>
</dbReference>
<dbReference type="Pfam" id="PF13180">
    <property type="entry name" value="PDZ_2"/>
    <property type="match status" value="1"/>
</dbReference>
<dbReference type="AlphaFoldDB" id="A0A931FAB4"/>
<dbReference type="Gene3D" id="2.30.42.10">
    <property type="match status" value="1"/>
</dbReference>
<dbReference type="EMBL" id="JADPIE010000003">
    <property type="protein sequence ID" value="MBF8436782.1"/>
    <property type="molecule type" value="Genomic_DNA"/>
</dbReference>
<sequence length="332" mass="37049">MRRIPLKNKIIGVLLILFVAVNFIPSQYFISEPGPALNLSEMITVEGSYRDDDWGGFYLTSVSQRRASFWDVAVFYLFPSENKELIPVRTAIPPGMSESEYLNLMQELMVESQLSAQAVAYRELGYDVEMRGEGVKVVDLVEDGQSEEILEPDDIILKIDGKEVELASEAVELIKSYPIGTELLLEVKRDEEILEFEITTAEHPEEVGRSSLGIYITTAGLDYDMPEYVNFTSENIVGPSAGVMFSLEIYNQLTEEDITRGNRYAGTGTINFDGEIGRVGGELLKIIAAENDGISTFILPEDHGVIIESLGVDIEIIESPDFRDLLEQLNVE</sequence>
<reference evidence="2" key="1">
    <citation type="submission" date="2020-11" db="EMBL/GenBank/DDBJ databases">
        <title>Halonatronomonas betainensis gen. nov., sp. nov. a novel haloalkaliphilic representative of the family Halanaerobiacae capable of betaine degradation.</title>
        <authorList>
            <person name="Boltyanskaya Y."/>
            <person name="Kevbrin V."/>
            <person name="Detkova E."/>
            <person name="Grouzdev D.S."/>
            <person name="Koziaeva V."/>
            <person name="Zhilina T."/>
        </authorList>
    </citation>
    <scope>NUCLEOTIDE SEQUENCE</scope>
    <source>
        <strain evidence="2">Z-7014</strain>
    </source>
</reference>
<protein>
    <submittedName>
        <fullName evidence="2">PDZ domain-containing protein</fullName>
    </submittedName>
</protein>
<evidence type="ECO:0000313" key="2">
    <source>
        <dbReference type="EMBL" id="MBF8436782.1"/>
    </source>
</evidence>
<keyword evidence="3" id="KW-1185">Reference proteome</keyword>
<dbReference type="InterPro" id="IPR008269">
    <property type="entry name" value="Lon_proteolytic"/>
</dbReference>